<evidence type="ECO:0000256" key="1">
    <source>
        <dbReference type="ARBA" id="ARBA00004141"/>
    </source>
</evidence>
<feature type="transmembrane region" description="Helical" evidence="7">
    <location>
        <begin position="438"/>
        <end position="459"/>
    </location>
</feature>
<comment type="function">
    <text evidence="7">Choline transporter.</text>
</comment>
<organism evidence="8 9">
    <name type="scientific">Pararge aegeria aegeria</name>
    <dbReference type="NCBI Taxonomy" id="348720"/>
    <lineage>
        <taxon>Eukaryota</taxon>
        <taxon>Metazoa</taxon>
        <taxon>Ecdysozoa</taxon>
        <taxon>Arthropoda</taxon>
        <taxon>Hexapoda</taxon>
        <taxon>Insecta</taxon>
        <taxon>Pterygota</taxon>
        <taxon>Neoptera</taxon>
        <taxon>Endopterygota</taxon>
        <taxon>Lepidoptera</taxon>
        <taxon>Glossata</taxon>
        <taxon>Ditrysia</taxon>
        <taxon>Papilionoidea</taxon>
        <taxon>Nymphalidae</taxon>
        <taxon>Satyrinae</taxon>
        <taxon>Satyrini</taxon>
        <taxon>Parargina</taxon>
        <taxon>Pararge</taxon>
    </lineage>
</organism>
<evidence type="ECO:0000313" key="9">
    <source>
        <dbReference type="Proteomes" id="UP000838756"/>
    </source>
</evidence>
<dbReference type="PANTHER" id="PTHR12385">
    <property type="entry name" value="CHOLINE TRANSPORTER-LIKE (SLC FAMILY 44)"/>
    <property type="match status" value="1"/>
</dbReference>
<evidence type="ECO:0000313" key="8">
    <source>
        <dbReference type="EMBL" id="CAH2233911.1"/>
    </source>
</evidence>
<comment type="subcellular location">
    <subcellularLocation>
        <location evidence="7">Cell membrane</location>
        <topology evidence="7">Multi-pass membrane protein</topology>
    </subcellularLocation>
    <subcellularLocation>
        <location evidence="1">Membrane</location>
        <topology evidence="1">Multi-pass membrane protein</topology>
    </subcellularLocation>
</comment>
<evidence type="ECO:0000256" key="4">
    <source>
        <dbReference type="ARBA" id="ARBA00022989"/>
    </source>
</evidence>
<comment type="similarity">
    <text evidence="2 7">Belongs to the CTL (choline transporter-like) family.</text>
</comment>
<keyword evidence="5 7" id="KW-0472">Membrane</keyword>
<dbReference type="OrthoDB" id="420519at2759"/>
<feature type="transmembrane region" description="Helical" evidence="7">
    <location>
        <begin position="294"/>
        <end position="317"/>
    </location>
</feature>
<feature type="transmembrane region" description="Helical" evidence="7">
    <location>
        <begin position="199"/>
        <end position="221"/>
    </location>
</feature>
<dbReference type="AlphaFoldDB" id="A0A8S4RBJ2"/>
<comment type="caution">
    <text evidence="8">The sequence shown here is derived from an EMBL/GenBank/DDBJ whole genome shotgun (WGS) entry which is preliminary data.</text>
</comment>
<keyword evidence="4 7" id="KW-1133">Transmembrane helix</keyword>
<evidence type="ECO:0000256" key="3">
    <source>
        <dbReference type="ARBA" id="ARBA00022692"/>
    </source>
</evidence>
<keyword evidence="9" id="KW-1185">Reference proteome</keyword>
<keyword evidence="3 7" id="KW-0812">Transmembrane</keyword>
<reference evidence="8" key="1">
    <citation type="submission" date="2022-03" db="EMBL/GenBank/DDBJ databases">
        <authorList>
            <person name="Lindestad O."/>
        </authorList>
    </citation>
    <scope>NUCLEOTIDE SEQUENCE</scope>
</reference>
<protein>
    <recommendedName>
        <fullName evidence="7">Choline transporter-like protein</fullName>
    </recommendedName>
</protein>
<dbReference type="Proteomes" id="UP000838756">
    <property type="component" value="Unassembled WGS sequence"/>
</dbReference>
<keyword evidence="6" id="KW-0325">Glycoprotein</keyword>
<feature type="transmembrane region" description="Helical" evidence="7">
    <location>
        <begin position="479"/>
        <end position="499"/>
    </location>
</feature>
<dbReference type="GO" id="GO:0022857">
    <property type="term" value="F:transmembrane transporter activity"/>
    <property type="evidence" value="ECO:0007669"/>
    <property type="project" value="UniProtKB-UniRule"/>
</dbReference>
<evidence type="ECO:0000256" key="7">
    <source>
        <dbReference type="RuleBase" id="RU368066"/>
    </source>
</evidence>
<evidence type="ECO:0000256" key="6">
    <source>
        <dbReference type="ARBA" id="ARBA00023180"/>
    </source>
</evidence>
<dbReference type="EMBL" id="CAKXAJ010025014">
    <property type="protein sequence ID" value="CAH2233911.1"/>
    <property type="molecule type" value="Genomic_DNA"/>
</dbReference>
<proteinExistence type="inferred from homology"/>
<gene>
    <name evidence="8" type="primary">jg14669</name>
    <name evidence="8" type="ORF">PAEG_LOCUS11829</name>
</gene>
<feature type="transmembrane region" description="Helical" evidence="7">
    <location>
        <begin position="337"/>
        <end position="361"/>
    </location>
</feature>
<evidence type="ECO:0000256" key="5">
    <source>
        <dbReference type="ARBA" id="ARBA00023136"/>
    </source>
</evidence>
<feature type="transmembrane region" description="Helical" evidence="7">
    <location>
        <begin position="24"/>
        <end position="43"/>
    </location>
</feature>
<dbReference type="PANTHER" id="PTHR12385:SF14">
    <property type="entry name" value="CHOLINE TRANSPORTER-LIKE 2"/>
    <property type="match status" value="1"/>
</dbReference>
<sequence>MQSDCEKRISTRPDINTNRSCTDIFGLILFIIFLGGWGYLGYYSMTKGNIYMLVSPINSKNKFCGKDPGLENKKYLNYLDVTECLSSDFLTSVLGCGTSTVCVEECPEKTVFLETILKKSPEKFDELKSAMVCREDIKIQTLNAQQALEHMDKDTCAKYVLHSKPGMYLCYTNFEYYKEHPKENNQIIKMFGLGPTYKIWRAILIALSIVFAILLLVILFLRSRIVIAIALIREGSKAVTAIKSTVFLPIFPLMVQCLVVAYTVLIFVALVTIEDSEIQSGLVYLKLANLFGFYWTRAFVSGVTDMIFACTFSMWYWTLNKKDLPFFSLTSGIHKTFRYHLGTVAVGSLIISIVQIIKFIVNQLSKKTNIGKFIPKWTRCLCKCFFDYVEKALKFINKNAYIMCAIRGDNFFKSASHAFSLLMRNIVRVVILDKVVDFVFLLSKLLMSIGVGFAVYYLLEWDYLYEHTKVERLNYNSVPAVVLGIATYLVCTIFFDVYAMAIDTLFLCFLEDCERNDGSPEKPYYMSKNLMKILGKKNKTEKPEKTS</sequence>
<accession>A0A8S4RBJ2</accession>
<dbReference type="InterPro" id="IPR007603">
    <property type="entry name" value="Choline_transptr-like"/>
</dbReference>
<dbReference type="Pfam" id="PF04515">
    <property type="entry name" value="Choline_transpo"/>
    <property type="match status" value="1"/>
</dbReference>
<evidence type="ECO:0000256" key="2">
    <source>
        <dbReference type="ARBA" id="ARBA00007168"/>
    </source>
</evidence>
<feature type="transmembrane region" description="Helical" evidence="7">
    <location>
        <begin position="253"/>
        <end position="273"/>
    </location>
</feature>
<name>A0A8S4RBJ2_9NEOP</name>
<dbReference type="GO" id="GO:0005886">
    <property type="term" value="C:plasma membrane"/>
    <property type="evidence" value="ECO:0007669"/>
    <property type="project" value="UniProtKB-SubCell"/>
</dbReference>